<comment type="caution">
    <text evidence="1">The sequence shown here is derived from an EMBL/GenBank/DDBJ whole genome shotgun (WGS) entry which is preliminary data.</text>
</comment>
<evidence type="ECO:0000313" key="1">
    <source>
        <dbReference type="EMBL" id="GFY19870.1"/>
    </source>
</evidence>
<name>A0A8X6SXN8_TRICX</name>
<proteinExistence type="predicted"/>
<accession>A0A8X6SXN8</accession>
<dbReference type="EMBL" id="BMAU01021354">
    <property type="protein sequence ID" value="GFY19870.1"/>
    <property type="molecule type" value="Genomic_DNA"/>
</dbReference>
<gene>
    <name evidence="1" type="ORF">TNCV_2145631</name>
</gene>
<organism evidence="1 2">
    <name type="scientific">Trichonephila clavipes</name>
    <name type="common">Golden silk orbweaver</name>
    <name type="synonym">Nephila clavipes</name>
    <dbReference type="NCBI Taxonomy" id="2585209"/>
    <lineage>
        <taxon>Eukaryota</taxon>
        <taxon>Metazoa</taxon>
        <taxon>Ecdysozoa</taxon>
        <taxon>Arthropoda</taxon>
        <taxon>Chelicerata</taxon>
        <taxon>Arachnida</taxon>
        <taxon>Araneae</taxon>
        <taxon>Araneomorphae</taxon>
        <taxon>Entelegynae</taxon>
        <taxon>Araneoidea</taxon>
        <taxon>Nephilidae</taxon>
        <taxon>Trichonephila</taxon>
    </lineage>
</organism>
<evidence type="ECO:0000313" key="2">
    <source>
        <dbReference type="Proteomes" id="UP000887159"/>
    </source>
</evidence>
<dbReference type="Proteomes" id="UP000887159">
    <property type="component" value="Unassembled WGS sequence"/>
</dbReference>
<sequence length="268" mass="30005">MFSVTPLVSDNGPERDNVRFLGQWRAGFTQAAAAERLRYRIVADLVMSSCPVPQAVGNLVIRASGSRPKGLVPCRNYGGRDRRSRHLSSLWEFRRVKLSCHLYGAQGQRQAYFLPLAMMNFMDPYLTTSNRVLQNSTDKFRSVIVGSIRMTNHKRTWNHKAHIVDKNRDNSTRLKNDEPEAGNGQANAVEWHVNVAETYTYANFPPLPLRVPESAHENVLFMYYGAPGHFSLSCITTSMLHILGGGLEALDLLVGQTSIPWIFSPGAS</sequence>
<keyword evidence="2" id="KW-1185">Reference proteome</keyword>
<dbReference type="AlphaFoldDB" id="A0A8X6SXN8"/>
<reference evidence="1" key="1">
    <citation type="submission" date="2020-08" db="EMBL/GenBank/DDBJ databases">
        <title>Multicomponent nature underlies the extraordinary mechanical properties of spider dragline silk.</title>
        <authorList>
            <person name="Kono N."/>
            <person name="Nakamura H."/>
            <person name="Mori M."/>
            <person name="Yoshida Y."/>
            <person name="Ohtoshi R."/>
            <person name="Malay A.D."/>
            <person name="Moran D.A.P."/>
            <person name="Tomita M."/>
            <person name="Numata K."/>
            <person name="Arakawa K."/>
        </authorList>
    </citation>
    <scope>NUCLEOTIDE SEQUENCE</scope>
</reference>
<protein>
    <submittedName>
        <fullName evidence="1">Uncharacterized protein</fullName>
    </submittedName>
</protein>